<dbReference type="Proteomes" id="UP000642468">
    <property type="component" value="Unassembled WGS sequence"/>
</dbReference>
<gene>
    <name evidence="1" type="ORF">IC231_12390</name>
</gene>
<reference evidence="1 2" key="1">
    <citation type="submission" date="2020-09" db="EMBL/GenBank/DDBJ databases">
        <authorList>
            <person name="Kim M.K."/>
        </authorList>
    </citation>
    <scope>NUCLEOTIDE SEQUENCE [LARGE SCALE GENOMIC DNA]</scope>
    <source>
        <strain evidence="1 2">BT646</strain>
    </source>
</reference>
<dbReference type="RefSeq" id="WP_190784797.1">
    <property type="nucleotide sequence ID" value="NZ_JACWZZ010000002.1"/>
</dbReference>
<proteinExistence type="predicted"/>
<organism evidence="1 2">
    <name type="scientific">Hymenobacter duratus</name>
    <dbReference type="NCBI Taxonomy" id="2771356"/>
    <lineage>
        <taxon>Bacteria</taxon>
        <taxon>Pseudomonadati</taxon>
        <taxon>Bacteroidota</taxon>
        <taxon>Cytophagia</taxon>
        <taxon>Cytophagales</taxon>
        <taxon>Hymenobacteraceae</taxon>
        <taxon>Hymenobacter</taxon>
    </lineage>
</organism>
<comment type="caution">
    <text evidence="1">The sequence shown here is derived from an EMBL/GenBank/DDBJ whole genome shotgun (WGS) entry which is preliminary data.</text>
</comment>
<dbReference type="EMBL" id="JACWZZ010000002">
    <property type="protein sequence ID" value="MBD2715837.1"/>
    <property type="molecule type" value="Genomic_DNA"/>
</dbReference>
<evidence type="ECO:0000313" key="1">
    <source>
        <dbReference type="EMBL" id="MBD2715837.1"/>
    </source>
</evidence>
<name>A0ABR8JG46_9BACT</name>
<protein>
    <submittedName>
        <fullName evidence="1">Uncharacterized protein</fullName>
    </submittedName>
</protein>
<sequence>MEKQLLLRVSESIGLTGLGVLLLAESRSEKLESMPLYTALPILLRYPDGVESSVVASVEEISRPGTPEIRALLLTQAGTATVPVGTEVWWEGEITEWDMLI</sequence>
<keyword evidence="2" id="KW-1185">Reference proteome</keyword>
<evidence type="ECO:0000313" key="2">
    <source>
        <dbReference type="Proteomes" id="UP000642468"/>
    </source>
</evidence>
<accession>A0ABR8JG46</accession>